<name>A0A431VC84_9PROT</name>
<dbReference type="RefSeq" id="WP_126619318.1">
    <property type="nucleotide sequence ID" value="NZ_JBHUCY010000066.1"/>
</dbReference>
<dbReference type="AlphaFoldDB" id="A0A431VC84"/>
<sequence length="123" mass="12630">MGIVFQEGRHAGEFLVSEGNGNIARETGTIKAGVGHLEAGAVLGQITADKTFVPVNPDATDGSQTAKAILFAGVNATTTAQRATLMVRLCEVNAEALVWPSGTTGAEIAAALAQLADHFIIAR</sequence>
<gene>
    <name evidence="1" type="ORF">EJ903_21500</name>
</gene>
<organism evidence="1 2">
    <name type="scientific">Azospirillum griseum</name>
    <dbReference type="NCBI Taxonomy" id="2496639"/>
    <lineage>
        <taxon>Bacteria</taxon>
        <taxon>Pseudomonadati</taxon>
        <taxon>Pseudomonadota</taxon>
        <taxon>Alphaproteobacteria</taxon>
        <taxon>Rhodospirillales</taxon>
        <taxon>Azospirillaceae</taxon>
        <taxon>Azospirillum</taxon>
    </lineage>
</organism>
<protein>
    <submittedName>
        <fullName evidence="1">Head decoration protein</fullName>
    </submittedName>
</protein>
<comment type="caution">
    <text evidence="1">The sequence shown here is derived from an EMBL/GenBank/DDBJ whole genome shotgun (WGS) entry which is preliminary data.</text>
</comment>
<dbReference type="Pfam" id="PF02924">
    <property type="entry name" value="HDPD"/>
    <property type="match status" value="1"/>
</dbReference>
<proteinExistence type="predicted"/>
<reference evidence="1 2" key="1">
    <citation type="submission" date="2018-12" db="EMBL/GenBank/DDBJ databases">
        <authorList>
            <person name="Yang Y."/>
        </authorList>
    </citation>
    <scope>NUCLEOTIDE SEQUENCE [LARGE SCALE GENOMIC DNA]</scope>
    <source>
        <strain evidence="1 2">L-25-5w-1</strain>
    </source>
</reference>
<evidence type="ECO:0000313" key="2">
    <source>
        <dbReference type="Proteomes" id="UP000277007"/>
    </source>
</evidence>
<dbReference type="OrthoDB" id="7996345at2"/>
<accession>A0A431VC84</accession>
<dbReference type="Gene3D" id="2.40.300.10">
    <property type="entry name" value="Head decoration protein D"/>
    <property type="match status" value="1"/>
</dbReference>
<evidence type="ECO:0000313" key="1">
    <source>
        <dbReference type="EMBL" id="RTR16173.1"/>
    </source>
</evidence>
<dbReference type="EMBL" id="RXMA01000027">
    <property type="protein sequence ID" value="RTR16173.1"/>
    <property type="molecule type" value="Genomic_DNA"/>
</dbReference>
<dbReference type="InterPro" id="IPR004195">
    <property type="entry name" value="Head_decoration_D"/>
</dbReference>
<keyword evidence="2" id="KW-1185">Reference proteome</keyword>
<dbReference type="Proteomes" id="UP000277007">
    <property type="component" value="Unassembled WGS sequence"/>
</dbReference>